<sequence length="483" mass="53867">MDKLPVELSWMIGENLTSHDLCSFSRASRTHWERLEPLLYRLHALHETSWSTVNEAIELAAVSTKPERQAMSLTTLDKVARFCQLEPAVLDRCHPSDPPRCWLDCSTIDRLGETSFSSRIWVRIGSPPSLSPLHIAALKGLDDIAAWLLRQGANVDAPIPGSTLTALSLAIFGNHTNMALLLLANGADPKLQESDGHLPTVLHLACVLGLAELADELLTRRYVEAQPTELLVTYCFNGSSDAPRLVAELIRRGAEVSEDLISAFLLVSSLRESRWQSACELLTSSDQLTPEGPSSVLQTVLSLRAQELENNVEMVARMLERLLNLGADPDLGRLLWRPSGGVSYLTLLKLLPLFLEAEMDVKPALIKRRRARKPPAKFWVDDLLGHTSIYRWGDEVGIAQLAIICLLLDHGAPIGKYTRGDALDWFLPGPSRQLYGRARWSYQLTQVLLRHCNNTPEDMRGEDIRDFLSHYSKVQGRTRGDIP</sequence>
<keyword evidence="2 3" id="KW-0040">ANK repeat</keyword>
<reference evidence="4" key="1">
    <citation type="submission" date="2021-10" db="EMBL/GenBank/DDBJ databases">
        <authorList>
            <person name="Piombo E."/>
        </authorList>
    </citation>
    <scope>NUCLEOTIDE SEQUENCE</scope>
</reference>
<organism evidence="4 5">
    <name type="scientific">Clonostachys byssicola</name>
    <dbReference type="NCBI Taxonomy" id="160290"/>
    <lineage>
        <taxon>Eukaryota</taxon>
        <taxon>Fungi</taxon>
        <taxon>Dikarya</taxon>
        <taxon>Ascomycota</taxon>
        <taxon>Pezizomycotina</taxon>
        <taxon>Sordariomycetes</taxon>
        <taxon>Hypocreomycetidae</taxon>
        <taxon>Hypocreales</taxon>
        <taxon>Bionectriaceae</taxon>
        <taxon>Clonostachys</taxon>
    </lineage>
</organism>
<dbReference type="Proteomes" id="UP000754883">
    <property type="component" value="Unassembled WGS sequence"/>
</dbReference>
<dbReference type="Pfam" id="PF12796">
    <property type="entry name" value="Ank_2"/>
    <property type="match status" value="1"/>
</dbReference>
<dbReference type="InterPro" id="IPR002110">
    <property type="entry name" value="Ankyrin_rpt"/>
</dbReference>
<evidence type="ECO:0000256" key="3">
    <source>
        <dbReference type="PROSITE-ProRule" id="PRU00023"/>
    </source>
</evidence>
<dbReference type="PANTHER" id="PTHR24198:SF165">
    <property type="entry name" value="ANKYRIN REPEAT-CONTAINING PROTEIN-RELATED"/>
    <property type="match status" value="1"/>
</dbReference>
<feature type="repeat" description="ANK" evidence="3">
    <location>
        <begin position="128"/>
        <end position="157"/>
    </location>
</feature>
<dbReference type="PROSITE" id="PS50297">
    <property type="entry name" value="ANK_REP_REGION"/>
    <property type="match status" value="1"/>
</dbReference>
<dbReference type="AlphaFoldDB" id="A0A9N9U428"/>
<evidence type="ECO:0000256" key="1">
    <source>
        <dbReference type="ARBA" id="ARBA00022737"/>
    </source>
</evidence>
<dbReference type="InterPro" id="IPR036770">
    <property type="entry name" value="Ankyrin_rpt-contain_sf"/>
</dbReference>
<comment type="caution">
    <text evidence="4">The sequence shown here is derived from an EMBL/GenBank/DDBJ whole genome shotgun (WGS) entry which is preliminary data.</text>
</comment>
<dbReference type="Gene3D" id="1.25.40.20">
    <property type="entry name" value="Ankyrin repeat-containing domain"/>
    <property type="match status" value="1"/>
</dbReference>
<dbReference type="OrthoDB" id="341259at2759"/>
<dbReference type="PANTHER" id="PTHR24198">
    <property type="entry name" value="ANKYRIN REPEAT AND PROTEIN KINASE DOMAIN-CONTAINING PROTEIN"/>
    <property type="match status" value="1"/>
</dbReference>
<dbReference type="EMBL" id="CABFNO020001300">
    <property type="protein sequence ID" value="CAG9978502.1"/>
    <property type="molecule type" value="Genomic_DNA"/>
</dbReference>
<protein>
    <submittedName>
        <fullName evidence="4">Uncharacterized protein</fullName>
    </submittedName>
</protein>
<gene>
    <name evidence="4" type="ORF">CBYS24578_00009221</name>
</gene>
<name>A0A9N9U428_9HYPO</name>
<keyword evidence="5" id="KW-1185">Reference proteome</keyword>
<accession>A0A9N9U428</accession>
<evidence type="ECO:0000256" key="2">
    <source>
        <dbReference type="ARBA" id="ARBA00023043"/>
    </source>
</evidence>
<evidence type="ECO:0000313" key="4">
    <source>
        <dbReference type="EMBL" id="CAG9978502.1"/>
    </source>
</evidence>
<proteinExistence type="predicted"/>
<keyword evidence="1" id="KW-0677">Repeat</keyword>
<dbReference type="SMART" id="SM00248">
    <property type="entry name" value="ANK"/>
    <property type="match status" value="3"/>
</dbReference>
<evidence type="ECO:0000313" key="5">
    <source>
        <dbReference type="Proteomes" id="UP000754883"/>
    </source>
</evidence>
<dbReference type="PROSITE" id="PS50088">
    <property type="entry name" value="ANK_REPEAT"/>
    <property type="match status" value="1"/>
</dbReference>
<dbReference type="SUPFAM" id="SSF48403">
    <property type="entry name" value="Ankyrin repeat"/>
    <property type="match status" value="1"/>
</dbReference>